<keyword evidence="1" id="KW-0489">Methyltransferase</keyword>
<proteinExistence type="predicted"/>
<dbReference type="GO" id="GO:0008168">
    <property type="term" value="F:methyltransferase activity"/>
    <property type="evidence" value="ECO:0007669"/>
    <property type="project" value="UniProtKB-KW"/>
</dbReference>
<name>A0A2P2LGM1_RHIMU</name>
<keyword evidence="1" id="KW-0808">Transferase</keyword>
<dbReference type="GO" id="GO:0032259">
    <property type="term" value="P:methylation"/>
    <property type="evidence" value="ECO:0007669"/>
    <property type="project" value="UniProtKB-KW"/>
</dbReference>
<organism evidence="1">
    <name type="scientific">Rhizophora mucronata</name>
    <name type="common">Asiatic mangrove</name>
    <dbReference type="NCBI Taxonomy" id="61149"/>
    <lineage>
        <taxon>Eukaryota</taxon>
        <taxon>Viridiplantae</taxon>
        <taxon>Streptophyta</taxon>
        <taxon>Embryophyta</taxon>
        <taxon>Tracheophyta</taxon>
        <taxon>Spermatophyta</taxon>
        <taxon>Magnoliopsida</taxon>
        <taxon>eudicotyledons</taxon>
        <taxon>Gunneridae</taxon>
        <taxon>Pentapetalae</taxon>
        <taxon>rosids</taxon>
        <taxon>fabids</taxon>
        <taxon>Malpighiales</taxon>
        <taxon>Rhizophoraceae</taxon>
        <taxon>Rhizophora</taxon>
    </lineage>
</organism>
<accession>A0A2P2LGM1</accession>
<sequence length="39" mass="4592">MLTLYLRHRSIWSNTLPSYLQRPLQFNNLNNKGTSGLPF</sequence>
<evidence type="ECO:0000313" key="1">
    <source>
        <dbReference type="EMBL" id="MBX17109.1"/>
    </source>
</evidence>
<reference evidence="1" key="1">
    <citation type="submission" date="2018-02" db="EMBL/GenBank/DDBJ databases">
        <title>Rhizophora mucronata_Transcriptome.</title>
        <authorList>
            <person name="Meera S.P."/>
            <person name="Sreeshan A."/>
            <person name="Augustine A."/>
        </authorList>
    </citation>
    <scope>NUCLEOTIDE SEQUENCE</scope>
    <source>
        <tissue evidence="1">Leaf</tissue>
    </source>
</reference>
<protein>
    <submittedName>
        <fullName evidence="1">O-methyltransferase</fullName>
    </submittedName>
</protein>
<dbReference type="EMBL" id="GGEC01036625">
    <property type="protein sequence ID" value="MBX17109.1"/>
    <property type="molecule type" value="Transcribed_RNA"/>
</dbReference>
<dbReference type="AlphaFoldDB" id="A0A2P2LGM1"/>